<evidence type="ECO:0000256" key="1">
    <source>
        <dbReference type="ARBA" id="ARBA00004123"/>
    </source>
</evidence>
<dbReference type="GO" id="GO:0006364">
    <property type="term" value="P:rRNA processing"/>
    <property type="evidence" value="ECO:0007669"/>
    <property type="project" value="UniProtKB-KW"/>
</dbReference>
<dbReference type="AlphaFoldDB" id="A0A9P5ZI57"/>
<keyword evidence="3" id="KW-0698">rRNA processing</keyword>
<accession>A0A9P5ZI57</accession>
<gene>
    <name evidence="5" type="ORF">BDN70DRAFT_869779</name>
</gene>
<dbReference type="OrthoDB" id="2019504at2759"/>
<evidence type="ECO:0000256" key="4">
    <source>
        <dbReference type="ARBA" id="ARBA00023242"/>
    </source>
</evidence>
<evidence type="ECO:0000256" key="2">
    <source>
        <dbReference type="ARBA" id="ARBA00006374"/>
    </source>
</evidence>
<comment type="similarity">
    <text evidence="2">Belongs to the RRP1 family.</text>
</comment>
<protein>
    <submittedName>
        <fullName evidence="5">Nop52-domain-containing protein</fullName>
    </submittedName>
</protein>
<keyword evidence="6" id="KW-1185">Reference proteome</keyword>
<evidence type="ECO:0000313" key="5">
    <source>
        <dbReference type="EMBL" id="KAF9486301.1"/>
    </source>
</evidence>
<comment type="subcellular location">
    <subcellularLocation>
        <location evidence="1">Nucleus</location>
    </subcellularLocation>
</comment>
<keyword evidence="4" id="KW-0539">Nucleus</keyword>
<comment type="caution">
    <text evidence="5">The sequence shown here is derived from an EMBL/GenBank/DDBJ whole genome shotgun (WGS) entry which is preliminary data.</text>
</comment>
<reference evidence="5" key="1">
    <citation type="submission" date="2020-11" db="EMBL/GenBank/DDBJ databases">
        <authorList>
            <consortium name="DOE Joint Genome Institute"/>
            <person name="Ahrendt S."/>
            <person name="Riley R."/>
            <person name="Andreopoulos W."/>
            <person name="Labutti K."/>
            <person name="Pangilinan J."/>
            <person name="Ruiz-Duenas F.J."/>
            <person name="Barrasa J.M."/>
            <person name="Sanchez-Garcia M."/>
            <person name="Camarero S."/>
            <person name="Miyauchi S."/>
            <person name="Serrano A."/>
            <person name="Linde D."/>
            <person name="Babiker R."/>
            <person name="Drula E."/>
            <person name="Ayuso-Fernandez I."/>
            <person name="Pacheco R."/>
            <person name="Padilla G."/>
            <person name="Ferreira P."/>
            <person name="Barriuso J."/>
            <person name="Kellner H."/>
            <person name="Castanera R."/>
            <person name="Alfaro M."/>
            <person name="Ramirez L."/>
            <person name="Pisabarro A.G."/>
            <person name="Kuo A."/>
            <person name="Tritt A."/>
            <person name="Lipzen A."/>
            <person name="He G."/>
            <person name="Yan M."/>
            <person name="Ng V."/>
            <person name="Cullen D."/>
            <person name="Martin F."/>
            <person name="Rosso M.-N."/>
            <person name="Henrissat B."/>
            <person name="Hibbett D."/>
            <person name="Martinez A.T."/>
            <person name="Grigoriev I.V."/>
        </authorList>
    </citation>
    <scope>NUCLEOTIDE SEQUENCE</scope>
    <source>
        <strain evidence="5">CIRM-BRFM 674</strain>
    </source>
</reference>
<organism evidence="5 6">
    <name type="scientific">Pholiota conissans</name>
    <dbReference type="NCBI Taxonomy" id="109636"/>
    <lineage>
        <taxon>Eukaryota</taxon>
        <taxon>Fungi</taxon>
        <taxon>Dikarya</taxon>
        <taxon>Basidiomycota</taxon>
        <taxon>Agaricomycotina</taxon>
        <taxon>Agaricomycetes</taxon>
        <taxon>Agaricomycetidae</taxon>
        <taxon>Agaricales</taxon>
        <taxon>Agaricineae</taxon>
        <taxon>Strophariaceae</taxon>
        <taxon>Pholiota</taxon>
    </lineage>
</organism>
<evidence type="ECO:0000313" key="6">
    <source>
        <dbReference type="Proteomes" id="UP000807469"/>
    </source>
</evidence>
<dbReference type="PANTHER" id="PTHR13026">
    <property type="entry name" value="NNP-1 PROTEIN NOVEL NUCLEAR PROTEIN 1 NOP52"/>
    <property type="match status" value="1"/>
</dbReference>
<evidence type="ECO:0000256" key="3">
    <source>
        <dbReference type="ARBA" id="ARBA00022552"/>
    </source>
</evidence>
<name>A0A9P5ZI57_9AGAR</name>
<dbReference type="InterPro" id="IPR010301">
    <property type="entry name" value="RRP1"/>
</dbReference>
<sequence>MAATPSSAALPLGKYLASTEKKTRDKAIKNLAIFLSDSDNVISKPEMDKLWKGIFYCFWMSDKPLVQQALANELAEMLLTITSTAASLAFLRGFWETTVREWNGIDRLRIDKYYMLIRRFINATFRLLMRSKWEKDSCEEYKLILTRQGGPLCPNDIRVPASLAYHIADIYVEELDKALASTTSPIPAPLGALFDPFFMLASHTPTSTTYKRIQSATFEPLFAALVSETDPEDEPRKSKRLRLSAEATYPHIAANACYVDSETEGRISGLVLKKMLLRRIFEIASQPDTRDSNRRKMYTLWKDAYDDEDLEE</sequence>
<proteinExistence type="inferred from homology"/>
<dbReference type="Proteomes" id="UP000807469">
    <property type="component" value="Unassembled WGS sequence"/>
</dbReference>
<dbReference type="GO" id="GO:0005634">
    <property type="term" value="C:nucleus"/>
    <property type="evidence" value="ECO:0007669"/>
    <property type="project" value="UniProtKB-SubCell"/>
</dbReference>
<dbReference type="EMBL" id="MU155130">
    <property type="protein sequence ID" value="KAF9486301.1"/>
    <property type="molecule type" value="Genomic_DNA"/>
</dbReference>
<dbReference type="Pfam" id="PF05997">
    <property type="entry name" value="Nop52"/>
    <property type="match status" value="1"/>
</dbReference>
<dbReference type="PANTHER" id="PTHR13026:SF0">
    <property type="entry name" value="RIBOSOMAL RNA PROCESSING 1B"/>
    <property type="match status" value="1"/>
</dbReference>
<dbReference type="GO" id="GO:0030688">
    <property type="term" value="C:preribosome, small subunit precursor"/>
    <property type="evidence" value="ECO:0007669"/>
    <property type="project" value="InterPro"/>
</dbReference>